<reference evidence="2 3" key="1">
    <citation type="journal article" date="2005" name="DNA Res.">
        <title>Complete genome sequence of the facultative anaerobic magnetotactic bacterium Magnetospirillum sp. strain AMB-1.</title>
        <authorList>
            <person name="Matsunaga T."/>
            <person name="Okamura Y."/>
            <person name="Fukuda Y."/>
            <person name="Wahyudi A.T."/>
            <person name="Murase Y."/>
            <person name="Takeyama H."/>
        </authorList>
    </citation>
    <scope>NUCLEOTIDE SEQUENCE [LARGE SCALE GENOMIC DNA]</scope>
    <source>
        <strain evidence="2">AMB-1</strain>
        <strain evidence="3">ATCC 700264 / AMB-1</strain>
    </source>
</reference>
<dbReference type="KEGG" id="mag:amb2441"/>
<proteinExistence type="predicted"/>
<evidence type="ECO:0000313" key="1">
    <source>
        <dbReference type="EMBL" id="BAE51202.1"/>
    </source>
</evidence>
<keyword evidence="3" id="KW-1185">Reference proteome</keyword>
<dbReference type="Proteomes" id="UP000007058">
    <property type="component" value="Chromosome"/>
</dbReference>
<gene>
    <name evidence="1" type="ordered locus">amb2398</name>
    <name evidence="2" type="ordered locus">amb2441</name>
</gene>
<evidence type="ECO:0000313" key="3">
    <source>
        <dbReference type="Proteomes" id="UP000007058"/>
    </source>
</evidence>
<dbReference type="STRING" id="342108.amb2398"/>
<dbReference type="EMBL" id="AP007255">
    <property type="protein sequence ID" value="BAE51202.1"/>
    <property type="molecule type" value="Genomic_DNA"/>
</dbReference>
<dbReference type="EMBL" id="AP007255">
    <property type="protein sequence ID" value="BAE51245.1"/>
    <property type="molecule type" value="Genomic_DNA"/>
</dbReference>
<name>Q2W4I0_PARM1</name>
<organism evidence="2 3">
    <name type="scientific">Paramagnetospirillum magneticum (strain ATCC 700264 / AMB-1)</name>
    <name type="common">Magnetospirillum magneticum</name>
    <dbReference type="NCBI Taxonomy" id="342108"/>
    <lineage>
        <taxon>Bacteria</taxon>
        <taxon>Pseudomonadati</taxon>
        <taxon>Pseudomonadota</taxon>
        <taxon>Alphaproteobacteria</taxon>
        <taxon>Rhodospirillales</taxon>
        <taxon>Magnetospirillaceae</taxon>
        <taxon>Paramagnetospirillum</taxon>
    </lineage>
</organism>
<dbReference type="KEGG" id="mag:amb2398"/>
<dbReference type="AlphaFoldDB" id="Q2W4I0"/>
<accession>Q2W4I0</accession>
<protein>
    <submittedName>
        <fullName evidence="2">Uncharacterized protein</fullName>
    </submittedName>
</protein>
<sequence length="70" mass="7415">MATEQSASHMAYCIATGDFGAISCDPEAACVVMRADGGYSVATEADTKRLMPFRPGARVVATFRPKDARS</sequence>
<evidence type="ECO:0000313" key="2">
    <source>
        <dbReference type="EMBL" id="BAE51245.1"/>
    </source>
</evidence>
<dbReference type="HOGENOM" id="CLU_2753085_0_0_5"/>